<reference evidence="4" key="3">
    <citation type="journal article" date="2019" name="Int. J. Syst. Evol. Microbiol.">
        <title>The Global Catalogue of Microorganisms (GCM) 10K type strain sequencing project: providing services to taxonomists for standard genome sequencing and annotation.</title>
        <authorList>
            <consortium name="The Broad Institute Genomics Platform"/>
            <consortium name="The Broad Institute Genome Sequencing Center for Infectious Disease"/>
            <person name="Wu L."/>
            <person name="Ma J."/>
        </authorList>
    </citation>
    <scope>NUCLEOTIDE SEQUENCE [LARGE SCALE GENOMIC DNA]</scope>
    <source>
        <strain evidence="4">CCM 8490</strain>
    </source>
</reference>
<reference evidence="1" key="4">
    <citation type="submission" date="2024-05" db="EMBL/GenBank/DDBJ databases">
        <authorList>
            <person name="Sun Q."/>
            <person name="Sedlacek I."/>
        </authorList>
    </citation>
    <scope>NUCLEOTIDE SEQUENCE</scope>
    <source>
        <strain evidence="1">CCM 8490</strain>
    </source>
</reference>
<dbReference type="Proteomes" id="UP000658202">
    <property type="component" value="Unassembled WGS sequence"/>
</dbReference>
<accession>A0A420DDH1</accession>
<dbReference type="Proteomes" id="UP000285906">
    <property type="component" value="Unassembled WGS sequence"/>
</dbReference>
<reference evidence="1" key="1">
    <citation type="journal article" date="2014" name="Int. J. Syst. Evol. Microbiol.">
        <title>Complete genome of a new Firmicutes species belonging to the dominant human colonic microbiota ('Ruminococcus bicirculans') reveals two chromosomes and a selective capacity to utilize plant glucans.</title>
        <authorList>
            <consortium name="NISC Comparative Sequencing Program"/>
            <person name="Wegmann U."/>
            <person name="Louis P."/>
            <person name="Goesmann A."/>
            <person name="Henrissat B."/>
            <person name="Duncan S.H."/>
            <person name="Flint H.J."/>
        </authorList>
    </citation>
    <scope>NUCLEOTIDE SEQUENCE</scope>
    <source>
        <strain evidence="1">CCM 8490</strain>
    </source>
</reference>
<evidence type="ECO:0000313" key="2">
    <source>
        <dbReference type="EMBL" id="RKE89955.1"/>
    </source>
</evidence>
<proteinExistence type="predicted"/>
<name>A0A420DDH1_9FLAO</name>
<keyword evidence="4" id="KW-1185">Reference proteome</keyword>
<dbReference type="AlphaFoldDB" id="A0A420DDH1"/>
<organism evidence="2 3">
    <name type="scientific">Epilithonimonas arachidiradicis</name>
    <dbReference type="NCBI Taxonomy" id="1617282"/>
    <lineage>
        <taxon>Bacteria</taxon>
        <taxon>Pseudomonadati</taxon>
        <taxon>Bacteroidota</taxon>
        <taxon>Flavobacteriia</taxon>
        <taxon>Flavobacteriales</taxon>
        <taxon>Weeksellaceae</taxon>
        <taxon>Chryseobacterium group</taxon>
        <taxon>Epilithonimonas</taxon>
    </lineage>
</organism>
<sequence>MLSFVNLFSQNKVLTEFPKNQLPYIGGYEAYYNDFHNIIAEQNLQPCNNKNELYQFSVLITSDASIKFIKDVNEQYVEKNKCAYNLARQVAQYQKNWNPAIVDGLKENAIARFIIYPDDLFENFRNGYTPVFTAPVFNLSEKDHLGEFQKDLLSKLDLRRFDWNDIFTVETEFIINKEGKMENIILTKPSGLHEFDKMIINSYKSIRKKWKPATINGIPIDYRFKHTLRAVTDPQY</sequence>
<dbReference type="EMBL" id="RAQH01000001">
    <property type="protein sequence ID" value="RKE89955.1"/>
    <property type="molecule type" value="Genomic_DNA"/>
</dbReference>
<dbReference type="EMBL" id="BMCW01000001">
    <property type="protein sequence ID" value="GGG46577.1"/>
    <property type="molecule type" value="Genomic_DNA"/>
</dbReference>
<evidence type="ECO:0000313" key="3">
    <source>
        <dbReference type="Proteomes" id="UP000285906"/>
    </source>
</evidence>
<evidence type="ECO:0000313" key="4">
    <source>
        <dbReference type="Proteomes" id="UP000658202"/>
    </source>
</evidence>
<evidence type="ECO:0000313" key="1">
    <source>
        <dbReference type="EMBL" id="GGG46577.1"/>
    </source>
</evidence>
<reference evidence="2 3" key="2">
    <citation type="submission" date="2018-09" db="EMBL/GenBank/DDBJ databases">
        <title>Genomic Encyclopedia of Archaeal and Bacterial Type Strains, Phase II (KMG-II): from individual species to whole genera.</title>
        <authorList>
            <person name="Goeker M."/>
        </authorList>
    </citation>
    <scope>NUCLEOTIDE SEQUENCE [LARGE SCALE GENOMIC DNA]</scope>
    <source>
        <strain evidence="2 3">DSM 27620</strain>
    </source>
</reference>
<dbReference type="SUPFAM" id="SSF74653">
    <property type="entry name" value="TolA/TonB C-terminal domain"/>
    <property type="match status" value="1"/>
</dbReference>
<gene>
    <name evidence="2" type="ORF">BXY58_0538</name>
    <name evidence="1" type="ORF">GCM10007332_05150</name>
</gene>
<protein>
    <recommendedName>
        <fullName evidence="5">TonB-like protein</fullName>
    </recommendedName>
</protein>
<comment type="caution">
    <text evidence="2">The sequence shown here is derived from an EMBL/GenBank/DDBJ whole genome shotgun (WGS) entry which is preliminary data.</text>
</comment>
<evidence type="ECO:0008006" key="5">
    <source>
        <dbReference type="Google" id="ProtNLM"/>
    </source>
</evidence>
<dbReference type="Gene3D" id="3.30.1150.10">
    <property type="match status" value="1"/>
</dbReference>